<name>A0A2S3VRD4_9PSED</name>
<evidence type="ECO:0000256" key="1">
    <source>
        <dbReference type="ARBA" id="ARBA00022630"/>
    </source>
</evidence>
<dbReference type="PANTHER" id="PTHR43656">
    <property type="entry name" value="BINDING OXIDOREDUCTASE, PUTATIVE (AFU_ORTHOLOGUE AFUA_2G08260)-RELATED"/>
    <property type="match status" value="1"/>
</dbReference>
<keyword evidence="5" id="KW-1185">Reference proteome</keyword>
<feature type="domain" description="NADH:flavin oxidoreductase/NADH oxidase N-terminal" evidence="3">
    <location>
        <begin position="12"/>
        <end position="252"/>
    </location>
</feature>
<dbReference type="Pfam" id="PF00724">
    <property type="entry name" value="Oxidored_FMN"/>
    <property type="match status" value="1"/>
</dbReference>
<evidence type="ECO:0000256" key="2">
    <source>
        <dbReference type="ARBA" id="ARBA00023002"/>
    </source>
</evidence>
<organism evidence="4 5">
    <name type="scientific">Pseudomonas laurylsulfativorans</name>
    <dbReference type="NCBI Taxonomy" id="1943631"/>
    <lineage>
        <taxon>Bacteria</taxon>
        <taxon>Pseudomonadati</taxon>
        <taxon>Pseudomonadota</taxon>
        <taxon>Gammaproteobacteria</taxon>
        <taxon>Pseudomonadales</taxon>
        <taxon>Pseudomonadaceae</taxon>
        <taxon>Pseudomonas</taxon>
    </lineage>
</organism>
<dbReference type="GO" id="GO:0016491">
    <property type="term" value="F:oxidoreductase activity"/>
    <property type="evidence" value="ECO:0007669"/>
    <property type="project" value="UniProtKB-KW"/>
</dbReference>
<comment type="caution">
    <text evidence="4">The sequence shown here is derived from an EMBL/GenBank/DDBJ whole genome shotgun (WGS) entry which is preliminary data.</text>
</comment>
<proteinExistence type="predicted"/>
<dbReference type="InterPro" id="IPR001155">
    <property type="entry name" value="OxRdtase_FMN_N"/>
</dbReference>
<dbReference type="AlphaFoldDB" id="A0A2S3VRD4"/>
<dbReference type="Gene3D" id="3.20.20.70">
    <property type="entry name" value="Aldolase class I"/>
    <property type="match status" value="1"/>
</dbReference>
<dbReference type="PANTHER" id="PTHR43656:SF2">
    <property type="entry name" value="BINDING OXIDOREDUCTASE, PUTATIVE (AFU_ORTHOLOGUE AFUA_2G08260)-RELATED"/>
    <property type="match status" value="1"/>
</dbReference>
<accession>A0A2S3VRD4</accession>
<keyword evidence="1" id="KW-0285">Flavoprotein</keyword>
<dbReference type="InterPro" id="IPR051799">
    <property type="entry name" value="NADH_flavin_oxidoreductase"/>
</dbReference>
<dbReference type="SUPFAM" id="SSF51395">
    <property type="entry name" value="FMN-linked oxidoreductases"/>
    <property type="match status" value="1"/>
</dbReference>
<reference evidence="5" key="1">
    <citation type="submission" date="2017-02" db="EMBL/GenBank/DDBJ databases">
        <authorList>
            <person name="Furmanczyk E.M."/>
        </authorList>
    </citation>
    <scope>NUCLEOTIDE SEQUENCE [LARGE SCALE GENOMIC DNA]</scope>
    <source>
        <strain evidence="5">AP3_22</strain>
    </source>
</reference>
<evidence type="ECO:0000259" key="3">
    <source>
        <dbReference type="Pfam" id="PF00724"/>
    </source>
</evidence>
<evidence type="ECO:0000313" key="5">
    <source>
        <dbReference type="Proteomes" id="UP000237440"/>
    </source>
</evidence>
<dbReference type="EMBL" id="MUJK01000003">
    <property type="protein sequence ID" value="POF42487.1"/>
    <property type="molecule type" value="Genomic_DNA"/>
</dbReference>
<dbReference type="InterPro" id="IPR013785">
    <property type="entry name" value="Aldolase_TIM"/>
</dbReference>
<dbReference type="GO" id="GO:0010181">
    <property type="term" value="F:FMN binding"/>
    <property type="evidence" value="ECO:0007669"/>
    <property type="project" value="InterPro"/>
</dbReference>
<sequence length="411" mass="44397">MTISDIGKTSPFSPLKVGPITLRNRFIKAGANEGMTPDGVPTKALVKHHREVAAGGVGMTTVAYGAVSPEGRTFRHQFHMSREVLPHLRVLTDAVHAEGAAACLQITHGGSFTMLRAESGYPRTASSGFNAFGFLNGIWFQRAMRESDMNKVAAEFAQAALLAREAGFDAVEIHMGHGYLLNQFLSPLSNRRRDQYGGSTESRSRFPALVLHRVKDAVGGRMAVGCKLNQTDAARGGIDAGQAAVTAKILEYEGADILTLSGGHNMYSPWALFGSPMPIDDMKIHAKGMARLGPWALSFKQPKDLKFRELYFLEHARQVRRAVRMPLALVGGVKSLATAQQVIDEGFEGIALARALIYDPSFVNKLASGMLTQSGCNSCNRCVMGIYDPNGVRCVFNGPNDPLLSKAFAAD</sequence>
<dbReference type="CDD" id="cd02803">
    <property type="entry name" value="OYE_like_FMN_family"/>
    <property type="match status" value="1"/>
</dbReference>
<evidence type="ECO:0000313" key="4">
    <source>
        <dbReference type="EMBL" id="POF42487.1"/>
    </source>
</evidence>
<dbReference type="Proteomes" id="UP000237440">
    <property type="component" value="Unassembled WGS sequence"/>
</dbReference>
<keyword evidence="2" id="KW-0560">Oxidoreductase</keyword>
<dbReference type="OrthoDB" id="8523426at2"/>
<dbReference type="RefSeq" id="WP_103395268.1">
    <property type="nucleotide sequence ID" value="NZ_MUJK01000003.1"/>
</dbReference>
<protein>
    <submittedName>
        <fullName evidence="4">Flavin oxidoreductase</fullName>
    </submittedName>
</protein>
<gene>
    <name evidence="4" type="ORF">B0D71_13345</name>
</gene>